<keyword evidence="1" id="KW-0378">Hydrolase</keyword>
<keyword evidence="2" id="KW-1185">Reference proteome</keyword>
<dbReference type="GO" id="GO:0008859">
    <property type="term" value="F:exoribonuclease II activity"/>
    <property type="evidence" value="ECO:0007669"/>
    <property type="project" value="UniProtKB-EC"/>
</dbReference>
<accession>A0AAF0ED27</accession>
<dbReference type="EMBL" id="CP119904">
    <property type="protein sequence ID" value="WFD24177.1"/>
    <property type="molecule type" value="Genomic_DNA"/>
</dbReference>
<organism evidence="1 2">
    <name type="scientific">Malassezia equina</name>
    <dbReference type="NCBI Taxonomy" id="1381935"/>
    <lineage>
        <taxon>Eukaryota</taxon>
        <taxon>Fungi</taxon>
        <taxon>Dikarya</taxon>
        <taxon>Basidiomycota</taxon>
        <taxon>Ustilaginomycotina</taxon>
        <taxon>Malasseziomycetes</taxon>
        <taxon>Malasseziales</taxon>
        <taxon>Malasseziaceae</taxon>
        <taxon>Malassezia</taxon>
    </lineage>
</organism>
<dbReference type="AlphaFoldDB" id="A0AAF0ED27"/>
<evidence type="ECO:0000313" key="2">
    <source>
        <dbReference type="Proteomes" id="UP001214415"/>
    </source>
</evidence>
<name>A0AAF0ED27_9BASI</name>
<gene>
    <name evidence="1" type="primary">MSU1</name>
    <name evidence="1" type="ORF">MEQU1_002874</name>
</gene>
<dbReference type="InterPro" id="IPR012340">
    <property type="entry name" value="NA-bd_OB-fold"/>
</dbReference>
<dbReference type="SUPFAM" id="SSF50249">
    <property type="entry name" value="Nucleic acid-binding proteins"/>
    <property type="match status" value="1"/>
</dbReference>
<sequence length="544" mass="61771">MPKKCGPMEFALPSWEQMDLSKANVDVEIHPDHARHYVLPDEYGVKNFDVQAGDFVEVRKSTTTYLGVILPIPEDREVLGAGQGASHIMVLATGELEQIRATDIMLQMPGFVDVKTATMAAPLKWDHVLASASRQASPSNLDTDLSSDTLADAGEPFDYKRFSTRAKICRKIREMQRELDREIRRIYPAFRTLFLEEEDARMLMEQSAFVKKEHKLRKNALDLLQSGHVPTSTVAVYLEQYLANSGKRMPVKASTMLATHSLLMSHPTQFLADSISHRRSQSFVYRSQKEQQILKRVSEWVHHFISETDVDKSRVDGKDLFRWTENDKDILAFFKISLGNRRELQDNTTGSIAMTIIKQDVKELDTDIAQAGFDLQHSQMFNFLVDLGVLAPWENPNAVNSIFKDAALRDKSQDSQSERDLRLLAEAASVIFQRRIHPLPLPSLSDQSHDTPKFFRGFPKIQLLTQEDLERRGSYDNLPGGISAESMVSEMMILAGRIAASFGMDHEIPLPHRIQAAPERSDIEVIEKMKHPDHHHYFLGIILP</sequence>
<protein>
    <submittedName>
        <fullName evidence="1">Exoribonuclease II</fullName>
        <ecNumber evidence="1">3.1.13.1</ecNumber>
    </submittedName>
</protein>
<proteinExistence type="predicted"/>
<evidence type="ECO:0000313" key="1">
    <source>
        <dbReference type="EMBL" id="WFD24177.1"/>
    </source>
</evidence>
<dbReference type="Proteomes" id="UP001214415">
    <property type="component" value="Chromosome 5"/>
</dbReference>
<reference evidence="1" key="1">
    <citation type="submission" date="2023-03" db="EMBL/GenBank/DDBJ databases">
        <title>Mating type loci evolution in Malassezia.</title>
        <authorList>
            <person name="Coelho M.A."/>
        </authorList>
    </citation>
    <scope>NUCLEOTIDE SEQUENCE</scope>
    <source>
        <strain evidence="1">CBS 12830</strain>
    </source>
</reference>
<dbReference type="EC" id="3.1.13.1" evidence="1"/>